<evidence type="ECO:0000313" key="2">
    <source>
        <dbReference type="Proteomes" id="UP000178401"/>
    </source>
</evidence>
<comment type="caution">
    <text evidence="1">The sequence shown here is derived from an EMBL/GenBank/DDBJ whole genome shotgun (WGS) entry which is preliminary data.</text>
</comment>
<dbReference type="Proteomes" id="UP000178401">
    <property type="component" value="Unassembled WGS sequence"/>
</dbReference>
<sequence>MKIFISGDTPDGYVHSLIKRWGYESFNRLSNGYNSYSEGDIISNMKDADFAIFFISSKQKEKIGIRDHLTAYSLGVSSISIILNSDRNIGISENIYLLSDKILEEKNRIDLRNGLKEFIIKPPSKKERVSSSFKERY</sequence>
<organism evidence="1 2">
    <name type="scientific">Candidatus Woesebacteria bacterium RBG_19FT_COMBO_37_29</name>
    <dbReference type="NCBI Taxonomy" id="1802486"/>
    <lineage>
        <taxon>Bacteria</taxon>
        <taxon>Candidatus Woeseibacteriota</taxon>
    </lineage>
</organism>
<dbReference type="EMBL" id="MGFY01000010">
    <property type="protein sequence ID" value="OGM17028.1"/>
    <property type="molecule type" value="Genomic_DNA"/>
</dbReference>
<accession>A0A1F7XRN0</accession>
<proteinExistence type="predicted"/>
<evidence type="ECO:0000313" key="1">
    <source>
        <dbReference type="EMBL" id="OGM17028.1"/>
    </source>
</evidence>
<protein>
    <recommendedName>
        <fullName evidence="3">CD-NTase-associated protein 12/Pycsar effector protein TIR domain-containing protein</fullName>
    </recommendedName>
</protein>
<reference evidence="1 2" key="1">
    <citation type="journal article" date="2016" name="Nat. Commun.">
        <title>Thousands of microbial genomes shed light on interconnected biogeochemical processes in an aquifer system.</title>
        <authorList>
            <person name="Anantharaman K."/>
            <person name="Brown C.T."/>
            <person name="Hug L.A."/>
            <person name="Sharon I."/>
            <person name="Castelle C.J."/>
            <person name="Probst A.J."/>
            <person name="Thomas B.C."/>
            <person name="Singh A."/>
            <person name="Wilkins M.J."/>
            <person name="Karaoz U."/>
            <person name="Brodie E.L."/>
            <person name="Williams K.H."/>
            <person name="Hubbard S.S."/>
            <person name="Banfield J.F."/>
        </authorList>
    </citation>
    <scope>NUCLEOTIDE SEQUENCE [LARGE SCALE GENOMIC DNA]</scope>
</reference>
<name>A0A1F7XRN0_9BACT</name>
<dbReference type="AlphaFoldDB" id="A0A1F7XRN0"/>
<evidence type="ECO:0008006" key="3">
    <source>
        <dbReference type="Google" id="ProtNLM"/>
    </source>
</evidence>
<gene>
    <name evidence="1" type="ORF">A2V55_02155</name>
</gene>